<dbReference type="EMBL" id="CAJGYM010000077">
    <property type="protein sequence ID" value="CAD6196672.1"/>
    <property type="molecule type" value="Genomic_DNA"/>
</dbReference>
<keyword evidence="4" id="KW-0862">Zinc</keyword>
<dbReference type="PRINTS" id="PR00503">
    <property type="entry name" value="BROMODOMAIN"/>
</dbReference>
<evidence type="ECO:0000256" key="4">
    <source>
        <dbReference type="ARBA" id="ARBA00022833"/>
    </source>
</evidence>
<dbReference type="SMART" id="SM00297">
    <property type="entry name" value="BROMO"/>
    <property type="match status" value="1"/>
</dbReference>
<feature type="region of interest" description="Disordered" evidence="12">
    <location>
        <begin position="119"/>
        <end position="143"/>
    </location>
</feature>
<gene>
    <name evidence="17" type="ORF">CAUJ_LOCUS12585</name>
</gene>
<keyword evidence="5" id="KW-0805">Transcription regulation</keyword>
<dbReference type="InterPro" id="IPR036427">
    <property type="entry name" value="Bromodomain-like_sf"/>
</dbReference>
<dbReference type="InterPro" id="IPR018359">
    <property type="entry name" value="Bromodomain_CS"/>
</dbReference>
<keyword evidence="8 11" id="KW-0539">Nucleus</keyword>
<dbReference type="PROSITE" id="PS00633">
    <property type="entry name" value="BROMODOMAIN_1"/>
    <property type="match status" value="1"/>
</dbReference>
<dbReference type="Gene3D" id="3.40.1080.10">
    <property type="entry name" value="Glutaconate Coenzyme A-transferase"/>
    <property type="match status" value="2"/>
</dbReference>
<feature type="compositionally biased region" description="Polar residues" evidence="12">
    <location>
        <begin position="738"/>
        <end position="752"/>
    </location>
</feature>
<dbReference type="SMART" id="SM00571">
    <property type="entry name" value="DDT"/>
    <property type="match status" value="1"/>
</dbReference>
<proteinExistence type="predicted"/>
<dbReference type="SMART" id="SM00249">
    <property type="entry name" value="PHD"/>
    <property type="match status" value="1"/>
</dbReference>
<dbReference type="GO" id="GO:0008410">
    <property type="term" value="F:CoA-transferase activity"/>
    <property type="evidence" value="ECO:0007669"/>
    <property type="project" value="InterPro"/>
</dbReference>
<dbReference type="PANTHER" id="PTHR46510:SF1">
    <property type="entry name" value="BROMODOMAIN ADJACENT TO ZINC FINGER DOMAIN PROTEIN 1A"/>
    <property type="match status" value="1"/>
</dbReference>
<feature type="compositionally biased region" description="Basic residues" evidence="12">
    <location>
        <begin position="776"/>
        <end position="786"/>
    </location>
</feature>
<evidence type="ECO:0000256" key="2">
    <source>
        <dbReference type="ARBA" id="ARBA00022723"/>
    </source>
</evidence>
<accession>A0A8S1HJ77</accession>
<dbReference type="PROSITE" id="PS50014">
    <property type="entry name" value="BROMODOMAIN_2"/>
    <property type="match status" value="1"/>
</dbReference>
<dbReference type="SUPFAM" id="SSF57903">
    <property type="entry name" value="FYVE/PHD zinc finger"/>
    <property type="match status" value="1"/>
</dbReference>
<dbReference type="GO" id="GO:0006338">
    <property type="term" value="P:chromatin remodeling"/>
    <property type="evidence" value="ECO:0007669"/>
    <property type="project" value="InterPro"/>
</dbReference>
<dbReference type="PROSITE" id="PS50827">
    <property type="entry name" value="DDT"/>
    <property type="match status" value="1"/>
</dbReference>
<dbReference type="GO" id="GO:0006355">
    <property type="term" value="P:regulation of DNA-templated transcription"/>
    <property type="evidence" value="ECO:0007669"/>
    <property type="project" value="TreeGrafter"/>
</dbReference>
<evidence type="ECO:0000256" key="5">
    <source>
        <dbReference type="ARBA" id="ARBA00023015"/>
    </source>
</evidence>
<evidence type="ECO:0000256" key="11">
    <source>
        <dbReference type="PROSITE-ProRule" id="PRU00475"/>
    </source>
</evidence>
<evidence type="ECO:0000256" key="9">
    <source>
        <dbReference type="PROSITE-ProRule" id="PRU00035"/>
    </source>
</evidence>
<dbReference type="GO" id="GO:0045740">
    <property type="term" value="P:positive regulation of DNA replication"/>
    <property type="evidence" value="ECO:0007669"/>
    <property type="project" value="TreeGrafter"/>
</dbReference>
<dbReference type="InterPro" id="IPR011011">
    <property type="entry name" value="Znf_FYVE_PHD"/>
</dbReference>
<dbReference type="Proteomes" id="UP000835052">
    <property type="component" value="Unassembled WGS sequence"/>
</dbReference>
<dbReference type="InterPro" id="IPR019786">
    <property type="entry name" value="Zinc_finger_PHD-type_CS"/>
</dbReference>
<dbReference type="InterPro" id="IPR013136">
    <property type="entry name" value="WSTF_Acf1_Cbp146"/>
</dbReference>
<dbReference type="GO" id="GO:0008623">
    <property type="term" value="C:CHRAC"/>
    <property type="evidence" value="ECO:0007669"/>
    <property type="project" value="TreeGrafter"/>
</dbReference>
<reference evidence="17" key="1">
    <citation type="submission" date="2020-10" db="EMBL/GenBank/DDBJ databases">
        <authorList>
            <person name="Kikuchi T."/>
        </authorList>
    </citation>
    <scope>NUCLEOTIDE SEQUENCE</scope>
    <source>
        <strain evidence="17">NKZ352</strain>
    </source>
</reference>
<dbReference type="Gene3D" id="3.30.40.10">
    <property type="entry name" value="Zinc/RING finger domain, C3HC4 (zinc finger)"/>
    <property type="match status" value="1"/>
</dbReference>
<dbReference type="PROSITE" id="PS51136">
    <property type="entry name" value="WAC"/>
    <property type="match status" value="1"/>
</dbReference>
<feature type="region of interest" description="Disordered" evidence="12">
    <location>
        <begin position="719"/>
        <end position="787"/>
    </location>
</feature>
<dbReference type="OrthoDB" id="332390at2759"/>
<dbReference type="GO" id="GO:0031445">
    <property type="term" value="P:regulation of heterochromatin formation"/>
    <property type="evidence" value="ECO:0007669"/>
    <property type="project" value="TreeGrafter"/>
</dbReference>
<dbReference type="GO" id="GO:0000228">
    <property type="term" value="C:nuclear chromosome"/>
    <property type="evidence" value="ECO:0007669"/>
    <property type="project" value="TreeGrafter"/>
</dbReference>
<dbReference type="InterPro" id="IPR013083">
    <property type="entry name" value="Znf_RING/FYVE/PHD"/>
</dbReference>
<feature type="domain" description="WAC" evidence="16">
    <location>
        <begin position="491"/>
        <end position="599"/>
    </location>
</feature>
<comment type="subcellular location">
    <subcellularLocation>
        <location evidence="1 11">Nucleus</location>
    </subcellularLocation>
</comment>
<dbReference type="Gene3D" id="1.20.920.10">
    <property type="entry name" value="Bromodomain-like"/>
    <property type="match status" value="1"/>
</dbReference>
<dbReference type="Pfam" id="PF00628">
    <property type="entry name" value="PHD"/>
    <property type="match status" value="1"/>
</dbReference>
<evidence type="ECO:0000256" key="12">
    <source>
        <dbReference type="SAM" id="MobiDB-lite"/>
    </source>
</evidence>
<keyword evidence="2" id="KW-0479">Metal-binding</keyword>
<dbReference type="InterPro" id="IPR001487">
    <property type="entry name" value="Bromodomain"/>
</dbReference>
<evidence type="ECO:0000256" key="8">
    <source>
        <dbReference type="ARBA" id="ARBA00023242"/>
    </source>
</evidence>
<feature type="domain" description="PHD-type" evidence="14">
    <location>
        <begin position="1506"/>
        <end position="1554"/>
    </location>
</feature>
<evidence type="ECO:0000259" key="14">
    <source>
        <dbReference type="PROSITE" id="PS50016"/>
    </source>
</evidence>
<dbReference type="InterPro" id="IPR037171">
    <property type="entry name" value="NagB/RpiA_transferase-like"/>
</dbReference>
<evidence type="ECO:0000256" key="3">
    <source>
        <dbReference type="ARBA" id="ARBA00022771"/>
    </source>
</evidence>
<comment type="caution">
    <text evidence="17">The sequence shown here is derived from an EMBL/GenBank/DDBJ whole genome shotgun (WGS) entry which is preliminary data.</text>
</comment>
<feature type="domain" description="DDT" evidence="15">
    <location>
        <begin position="885"/>
        <end position="952"/>
    </location>
</feature>
<evidence type="ECO:0000256" key="10">
    <source>
        <dbReference type="PROSITE-ProRule" id="PRU00146"/>
    </source>
</evidence>
<feature type="compositionally biased region" description="Acidic residues" evidence="12">
    <location>
        <begin position="1657"/>
        <end position="1670"/>
    </location>
</feature>
<feature type="domain" description="Bromo" evidence="13">
    <location>
        <begin position="1720"/>
        <end position="1790"/>
    </location>
</feature>
<dbReference type="Pfam" id="PF15613">
    <property type="entry name" value="WSD"/>
    <property type="match status" value="1"/>
</dbReference>
<dbReference type="SUPFAM" id="SSF47370">
    <property type="entry name" value="Bromodomain"/>
    <property type="match status" value="1"/>
</dbReference>
<evidence type="ECO:0000256" key="6">
    <source>
        <dbReference type="ARBA" id="ARBA00023117"/>
    </source>
</evidence>
<sequence length="1819" mass="207658">MTILSKVCRPANNGFNKINKLNAYRSIATTSQCQAKIFEKCQGSRQRHSRQCKVARWRIRSLWNPRESDPSPVGNRPKRPHLCFKQRRQIKKMISSYVGENGEFARQYLSGELSWNSRHREPWRNGSGRPAPASRPSTLPPVTYSKTEKNKIEIASQAKETRVFNGVNYVMEEAIWGDFALIKAWRADKLGNIQFRQSAGNFNNPMCKASKCTIVEVEEIVEAGEIAPNDIHIPSIYCHRLVLGKNYKKPIERPMFAQEGPVKASTSAEGKIQGNYCLQSGFGVPRRDVCEPRVRMGSLEWAPIHEKGQEDPDLINAGKEPITLRPGAAIFGSDESFAMIRGSHMDITVLGALQVSQYGDLANWMIPGKLVKGMGGAMDLVSAPGARVIVVMEHTSKNGAPKILPQCELPLTGKNVISRLITDLAVFDVCKTEGLTLIEVREGLTVEDIKKVTPAAFKVSDKLLGSQKKMPLKNKKPFEPAQAPPGLKPETKVFFLQATKEVFLTHEEYYNRMIELNATIWSCEFTGKTALTFFEAQQSEQEAMKSLDKFPEYLERPILFVVHEYTCRGRFEELVNDIYSVMKDRFFIGEEIVYVERNKKCRAKIVASYVLPPIGESEIKKEVGKEQKDVVMPAAEYYRYALQIIDGVRETDDGMRENVSNDKMHRPKSVGSRQNLKLFLKNSCIMQFPGDHYTVRKNYMEDGIVEGLRWNLIMGGAEPNCPKTPVLQRGRTPKALKESNNVARTPVSTTPKVANGSISTPSSSKNTPSKTTPSKKTPKMTAKKRQMIQDQQQELSFYFETAAQLKVDVSKYQQEERMLTPKNIAALKALVKEAQAVERQRVKEERKKKHRQKIDYNKKRDDLLCDDLKPMPVFPKLELPEWMTEEDFAEYLNILQFFVAYKELLPLKDIRGSKDISFADIVTAVRCNDPQNSPFADLMRVLLTARTDTADEEDGDEADLSSRDEQALINMQNCDPSHPVYGEKIRETNYLHETVRRIHGQSVRNLPVDWMTLTEALRLILLTSGYYTGLSTHRHRLFPRGSYKGYEDPGFIFCQEFPETMEKMKTMTVFLTSTLRNASKSLKTIIQQLLTYHRFRVFPEDKLAELKETRQDLKKLRSWDTTQEQEAREARLALEYEMENKDSEASKRTTPGKVALRLKAHLKAVRENRRTDREDLETILLDSVPYGELELDEIVEARSLQKEGGDDVANNLIEKIFEIYSRIGDLHLGRDRAFRNYFVIDNLPVILVENPREEDRIGVCTETEVLMTEVDEETRNNIILTCSCDLATCHVHGEKRNSRPRFSFIPSTAVFEEFIQSLNPRGFREIALAEEFNYFKPCLLDVVGTTEKAIESGEWKETLMLTDTDPYQTGNIDWDAELRDLFLDLEEKIEQGMLGSLAACHGVDRAEKDVVIGEEVIFTNEELTRLGPCQKLAFAFLQLIQCISLKFFRHPFVVNVKDEHGSSNLRQAAIFLRWQTALIEAESISALSLFLSTLEPVILWDKSRLQGKCRLCRRKGAADDLVLCATCDKCFHIHCVRIERPPPVDWQCSVCAAEKRKNAAAEKRSAAREAALKEELQDGDHDNSADESNIASEAEESESITRTSSGRAVRRVQYTESNGSGAETPPHKASKRTTRSNGNTPDQSKRSSRSRPKYNEDDYGSMDDGDETLEDEEVVLERRNSRKRKASELEDFSPAHQIRHTSTDTKEKMGQLEALLKDCMRQEFAWPFIEPVDPKEVPDYYDVIKRPMDLRTMMNKMKQRIYDHTDEVCSDFKLIFANCEQYNDEDSEIYECSKKLNEFSDEKLKKIFDSPTSTKRTRR</sequence>
<dbReference type="SMART" id="SM00882">
    <property type="entry name" value="CoA_trans"/>
    <property type="match status" value="2"/>
</dbReference>
<evidence type="ECO:0000256" key="7">
    <source>
        <dbReference type="ARBA" id="ARBA00023163"/>
    </source>
</evidence>
<dbReference type="InterPro" id="IPR018501">
    <property type="entry name" value="DDT_dom"/>
</dbReference>
<evidence type="ECO:0000259" key="16">
    <source>
        <dbReference type="PROSITE" id="PS51136"/>
    </source>
</evidence>
<dbReference type="InterPro" id="IPR019787">
    <property type="entry name" value="Znf_PHD-finger"/>
</dbReference>
<dbReference type="InterPro" id="IPR004165">
    <property type="entry name" value="CoA_trans_fam_I"/>
</dbReference>
<keyword evidence="3 10" id="KW-0863">Zinc-finger</keyword>
<name>A0A8S1HJ77_9PELO</name>
<dbReference type="GO" id="GO:0008270">
    <property type="term" value="F:zinc ion binding"/>
    <property type="evidence" value="ECO:0007669"/>
    <property type="project" value="UniProtKB-KW"/>
</dbReference>
<feature type="compositionally biased region" description="Basic and acidic residues" evidence="12">
    <location>
        <begin position="1562"/>
        <end position="1584"/>
    </location>
</feature>
<keyword evidence="7" id="KW-0804">Transcription</keyword>
<dbReference type="SUPFAM" id="SSF100950">
    <property type="entry name" value="NagB/RpiA/CoA transferase-like"/>
    <property type="match status" value="2"/>
</dbReference>
<dbReference type="InterPro" id="IPR028941">
    <property type="entry name" value="WHIM2_dom"/>
</dbReference>
<protein>
    <submittedName>
        <fullName evidence="17">Uncharacterized protein</fullName>
    </submittedName>
</protein>
<keyword evidence="18" id="KW-1185">Reference proteome</keyword>
<feature type="region of interest" description="Disordered" evidence="12">
    <location>
        <begin position="1562"/>
        <end position="1670"/>
    </location>
</feature>
<organism evidence="17 18">
    <name type="scientific">Caenorhabditis auriculariae</name>
    <dbReference type="NCBI Taxonomy" id="2777116"/>
    <lineage>
        <taxon>Eukaryota</taxon>
        <taxon>Metazoa</taxon>
        <taxon>Ecdysozoa</taxon>
        <taxon>Nematoda</taxon>
        <taxon>Chromadorea</taxon>
        <taxon>Rhabditida</taxon>
        <taxon>Rhabditina</taxon>
        <taxon>Rhabditomorpha</taxon>
        <taxon>Rhabditoidea</taxon>
        <taxon>Rhabditidae</taxon>
        <taxon>Peloderinae</taxon>
        <taxon>Caenorhabditis</taxon>
    </lineage>
</organism>
<dbReference type="InterPro" id="IPR001965">
    <property type="entry name" value="Znf_PHD"/>
</dbReference>
<dbReference type="InterPro" id="IPR047171">
    <property type="entry name" value="BAZ1A"/>
</dbReference>
<dbReference type="Pfam" id="PF10537">
    <property type="entry name" value="WAC_Acf1_DNA_bd"/>
    <property type="match status" value="1"/>
</dbReference>
<evidence type="ECO:0000313" key="17">
    <source>
        <dbReference type="EMBL" id="CAD6196672.1"/>
    </source>
</evidence>
<evidence type="ECO:0000256" key="1">
    <source>
        <dbReference type="ARBA" id="ARBA00004123"/>
    </source>
</evidence>
<dbReference type="Pfam" id="PF00439">
    <property type="entry name" value="Bromodomain"/>
    <property type="match status" value="1"/>
</dbReference>
<dbReference type="Pfam" id="PF01144">
    <property type="entry name" value="CoA_trans"/>
    <property type="match status" value="2"/>
</dbReference>
<keyword evidence="6 9" id="KW-0103">Bromodomain</keyword>
<dbReference type="PROSITE" id="PS01359">
    <property type="entry name" value="ZF_PHD_1"/>
    <property type="match status" value="1"/>
</dbReference>
<dbReference type="PANTHER" id="PTHR46510">
    <property type="entry name" value="BROMODOMAIN ADJACENT TO ZINC FINGER DOMAIN PROTEIN 1A"/>
    <property type="match status" value="1"/>
</dbReference>
<feature type="compositionally biased region" description="Low complexity" evidence="12">
    <location>
        <begin position="757"/>
        <end position="775"/>
    </location>
</feature>
<evidence type="ECO:0000259" key="15">
    <source>
        <dbReference type="PROSITE" id="PS50827"/>
    </source>
</evidence>
<dbReference type="PROSITE" id="PS50016">
    <property type="entry name" value="ZF_PHD_2"/>
    <property type="match status" value="1"/>
</dbReference>
<dbReference type="GO" id="GO:0003677">
    <property type="term" value="F:DNA binding"/>
    <property type="evidence" value="ECO:0007669"/>
    <property type="project" value="TreeGrafter"/>
</dbReference>
<evidence type="ECO:0000313" key="18">
    <source>
        <dbReference type="Proteomes" id="UP000835052"/>
    </source>
</evidence>
<evidence type="ECO:0000259" key="13">
    <source>
        <dbReference type="PROSITE" id="PS50014"/>
    </source>
</evidence>